<proteinExistence type="predicted"/>
<protein>
    <submittedName>
        <fullName evidence="1">Uncharacterized protein</fullName>
    </submittedName>
</protein>
<reference evidence="1" key="1">
    <citation type="submission" date="2016-08" db="EMBL/GenBank/DDBJ databases">
        <title>Complete Genome Seqeunce of Paenibacillus sp. BIHB 4019 from tea rhizoplane.</title>
        <authorList>
            <person name="Thakur R."/>
            <person name="Swarnkar M.K."/>
            <person name="Gulati A."/>
        </authorList>
    </citation>
    <scope>NUCLEOTIDE SEQUENCE [LARGE SCALE GENOMIC DNA]</scope>
    <source>
        <strain evidence="1">BIHB4019</strain>
    </source>
</reference>
<sequence length="89" mass="10197">MKVNILHASMTNSKESGFVGKVHFEVEGQTNQYEITLHSRKATEWGYGLFFLNESGKEEDLLAVEDELEEDDELFDSLVKAAWDTLEKK</sequence>
<accession>A0A1B2DPC6</accession>
<name>A0A1B2DPC6_9BACL</name>
<dbReference type="RefSeq" id="WP_099520595.1">
    <property type="nucleotide sequence ID" value="NZ_CP016808.1"/>
</dbReference>
<gene>
    <name evidence="1" type="ORF">BBD42_26060</name>
</gene>
<dbReference type="AlphaFoldDB" id="A0A1B2DPC6"/>
<dbReference type="EMBL" id="CP016808">
    <property type="protein sequence ID" value="ANY69566.1"/>
    <property type="molecule type" value="Genomic_DNA"/>
</dbReference>
<organism evidence="1">
    <name type="scientific">Paenibacillus sp. BIHB 4019</name>
    <dbReference type="NCBI Taxonomy" id="1870819"/>
    <lineage>
        <taxon>Bacteria</taxon>
        <taxon>Bacillati</taxon>
        <taxon>Bacillota</taxon>
        <taxon>Bacilli</taxon>
        <taxon>Bacillales</taxon>
        <taxon>Paenibacillaceae</taxon>
        <taxon>Paenibacillus</taxon>
    </lineage>
</organism>
<evidence type="ECO:0000313" key="1">
    <source>
        <dbReference type="EMBL" id="ANY69566.1"/>
    </source>
</evidence>